<evidence type="ECO:0000256" key="4">
    <source>
        <dbReference type="ARBA" id="ARBA00009524"/>
    </source>
</evidence>
<dbReference type="Pfam" id="PF03853">
    <property type="entry name" value="YjeF_N"/>
    <property type="match status" value="1"/>
</dbReference>
<comment type="subunit">
    <text evidence="17">Homotetramer.</text>
</comment>
<evidence type="ECO:0000256" key="13">
    <source>
        <dbReference type="ARBA" id="ARBA00023268"/>
    </source>
</evidence>
<dbReference type="Pfam" id="PF01256">
    <property type="entry name" value="Carb_kinase"/>
    <property type="match status" value="1"/>
</dbReference>
<evidence type="ECO:0000259" key="19">
    <source>
        <dbReference type="PROSITE" id="PS51383"/>
    </source>
</evidence>
<keyword evidence="11 18" id="KW-0413">Isomerase</keyword>
<dbReference type="GO" id="GO:0052855">
    <property type="term" value="F:ADP-dependent NAD(P)H-hydrate dehydratase activity"/>
    <property type="evidence" value="ECO:0007669"/>
    <property type="project" value="UniProtKB-UniRule"/>
</dbReference>
<dbReference type="InterPro" id="IPR004443">
    <property type="entry name" value="YjeF_N_dom"/>
</dbReference>
<comment type="cofactor">
    <cofactor evidence="17">
        <name>Mg(2+)</name>
        <dbReference type="ChEBI" id="CHEBI:18420"/>
    </cofactor>
</comment>
<keyword evidence="23" id="KW-1185">Reference proteome</keyword>
<dbReference type="InterPro" id="IPR036652">
    <property type="entry name" value="YjeF_N_dom_sf"/>
</dbReference>
<comment type="function">
    <text evidence="17">Catalyzes the dehydration of the S-form of NAD(P)HX at the expense of ADP, which is converted to AMP. Together with NAD(P)HX epimerase, which catalyzes the epimerization of the S- and R-forms, the enzyme allows the repair of both epimers of NAD(P)HX, a damaged form of NAD(P)H that is a result of enzymatic or heat-dependent hydration.</text>
</comment>
<dbReference type="InterPro" id="IPR030677">
    <property type="entry name" value="Nnr"/>
</dbReference>
<keyword evidence="5 18" id="KW-0479">Metal-binding</keyword>
<dbReference type="PANTHER" id="PTHR12592:SF0">
    <property type="entry name" value="ATP-DEPENDENT (S)-NAD(P)H-HYDRATE DEHYDRATASE"/>
    <property type="match status" value="1"/>
</dbReference>
<evidence type="ECO:0000256" key="10">
    <source>
        <dbReference type="ARBA" id="ARBA00023027"/>
    </source>
</evidence>
<dbReference type="InterPro" id="IPR017953">
    <property type="entry name" value="Carbohydrate_kinase_pred_CS"/>
</dbReference>
<comment type="similarity">
    <text evidence="4 18">In the C-terminal section; belongs to the NnrD/CARKD family.</text>
</comment>
<evidence type="ECO:0000313" key="23">
    <source>
        <dbReference type="Proteomes" id="UP000268436"/>
    </source>
</evidence>
<name>A0A3A9NV79_MORCA</name>
<evidence type="ECO:0000256" key="6">
    <source>
        <dbReference type="ARBA" id="ARBA00022741"/>
    </source>
</evidence>
<dbReference type="Gene3D" id="3.40.1190.20">
    <property type="match status" value="1"/>
</dbReference>
<feature type="binding site" evidence="17">
    <location>
        <position position="427"/>
    </location>
    <ligand>
        <name>AMP</name>
        <dbReference type="ChEBI" id="CHEBI:456215"/>
    </ligand>
</feature>
<keyword evidence="21" id="KW-0808">Transferase</keyword>
<comment type="function">
    <text evidence="14 18">Bifunctional enzyme that catalyzes the epimerization of the S- and R-forms of NAD(P)HX and the dehydration of the S-form of NAD(P)HX at the expense of ADP, which is converted to AMP. This allows the repair of both epimers of NAD(P)HX, a damaged form of NAD(P)H that is a result of enzymatic or heat-dependent hydration.</text>
</comment>
<keyword evidence="7 17" id="KW-0067">ATP-binding</keyword>
<dbReference type="PROSITE" id="PS01050">
    <property type="entry name" value="YJEF_C_2"/>
    <property type="match status" value="1"/>
</dbReference>
<comment type="catalytic activity">
    <reaction evidence="15 17 18">
        <text>(6S)-NADHX + ADP = AMP + phosphate + NADH + H(+)</text>
        <dbReference type="Rhea" id="RHEA:32223"/>
        <dbReference type="ChEBI" id="CHEBI:15378"/>
        <dbReference type="ChEBI" id="CHEBI:43474"/>
        <dbReference type="ChEBI" id="CHEBI:57945"/>
        <dbReference type="ChEBI" id="CHEBI:64074"/>
        <dbReference type="ChEBI" id="CHEBI:456215"/>
        <dbReference type="ChEBI" id="CHEBI:456216"/>
        <dbReference type="EC" id="4.2.1.136"/>
    </reaction>
</comment>
<evidence type="ECO:0000256" key="17">
    <source>
        <dbReference type="HAMAP-Rule" id="MF_01965"/>
    </source>
</evidence>
<evidence type="ECO:0000256" key="14">
    <source>
        <dbReference type="ARBA" id="ARBA00025153"/>
    </source>
</evidence>
<evidence type="ECO:0000313" key="21">
    <source>
        <dbReference type="EMBL" id="AZQ93682.1"/>
    </source>
</evidence>
<evidence type="ECO:0000256" key="18">
    <source>
        <dbReference type="PIRNR" id="PIRNR017184"/>
    </source>
</evidence>
<feature type="domain" description="YjeF N-terminal" evidence="20">
    <location>
        <begin position="14"/>
        <end position="208"/>
    </location>
</feature>
<dbReference type="CDD" id="cd01171">
    <property type="entry name" value="YXKO-related"/>
    <property type="match status" value="1"/>
</dbReference>
<comment type="catalytic activity">
    <reaction evidence="2 18">
        <text>(6R)-NADPHX = (6S)-NADPHX</text>
        <dbReference type="Rhea" id="RHEA:32227"/>
        <dbReference type="ChEBI" id="CHEBI:64076"/>
        <dbReference type="ChEBI" id="CHEBI:64077"/>
        <dbReference type="EC" id="5.1.99.6"/>
    </reaction>
</comment>
<dbReference type="InterPro" id="IPR029056">
    <property type="entry name" value="Ribokinase-like"/>
</dbReference>
<dbReference type="GO" id="GO:0046496">
    <property type="term" value="P:nicotinamide nucleotide metabolic process"/>
    <property type="evidence" value="ECO:0007669"/>
    <property type="project" value="UniProtKB-UniRule"/>
</dbReference>
<dbReference type="RefSeq" id="WP_003657463.1">
    <property type="nucleotide sequence ID" value="NZ_CP007669.1"/>
</dbReference>
<evidence type="ECO:0000259" key="20">
    <source>
        <dbReference type="PROSITE" id="PS51385"/>
    </source>
</evidence>
<evidence type="ECO:0000256" key="1">
    <source>
        <dbReference type="ARBA" id="ARBA00000013"/>
    </source>
</evidence>
<evidence type="ECO:0000256" key="12">
    <source>
        <dbReference type="ARBA" id="ARBA00023239"/>
    </source>
</evidence>
<feature type="binding site" evidence="17">
    <location>
        <position position="309"/>
    </location>
    <ligand>
        <name>(6S)-NADPHX</name>
        <dbReference type="ChEBI" id="CHEBI:64076"/>
    </ligand>
</feature>
<feature type="binding site" evidence="17">
    <location>
        <position position="250"/>
    </location>
    <ligand>
        <name>(6S)-NADPHX</name>
        <dbReference type="ChEBI" id="CHEBI:64076"/>
    </ligand>
</feature>
<comment type="catalytic activity">
    <reaction evidence="16 17 18">
        <text>(6S)-NADPHX + ADP = AMP + phosphate + NADPH + H(+)</text>
        <dbReference type="Rhea" id="RHEA:32235"/>
        <dbReference type="ChEBI" id="CHEBI:15378"/>
        <dbReference type="ChEBI" id="CHEBI:43474"/>
        <dbReference type="ChEBI" id="CHEBI:57783"/>
        <dbReference type="ChEBI" id="CHEBI:64076"/>
        <dbReference type="ChEBI" id="CHEBI:456215"/>
        <dbReference type="ChEBI" id="CHEBI:456216"/>
        <dbReference type="EC" id="4.2.1.136"/>
    </reaction>
</comment>
<evidence type="ECO:0000256" key="7">
    <source>
        <dbReference type="ARBA" id="ARBA00022840"/>
    </source>
</evidence>
<comment type="cofactor">
    <cofactor evidence="18">
        <name>K(+)</name>
        <dbReference type="ChEBI" id="CHEBI:29103"/>
    </cofactor>
    <text evidence="18">Binds 1 potassium ion per subunit.</text>
</comment>
<dbReference type="GO" id="GO:0046872">
    <property type="term" value="F:metal ion binding"/>
    <property type="evidence" value="ECO:0007669"/>
    <property type="project" value="UniProtKB-UniRule"/>
</dbReference>
<dbReference type="GO" id="GO:0016301">
    <property type="term" value="F:kinase activity"/>
    <property type="evidence" value="ECO:0007669"/>
    <property type="project" value="UniProtKB-KW"/>
</dbReference>
<dbReference type="KEGG" id="mcs:DR90_670"/>
<protein>
    <recommendedName>
        <fullName evidence="17">ADP-dependent (S)-NAD(P)H-hydrate dehydratase</fullName>
        <ecNumber evidence="17">4.2.1.136</ecNumber>
    </recommendedName>
    <alternativeName>
        <fullName evidence="17">ADP-dependent NAD(P)HX dehydratase</fullName>
    </alternativeName>
</protein>
<dbReference type="PROSITE" id="PS51383">
    <property type="entry name" value="YJEF_C_3"/>
    <property type="match status" value="1"/>
</dbReference>
<evidence type="ECO:0000256" key="16">
    <source>
        <dbReference type="ARBA" id="ARBA00049209"/>
    </source>
</evidence>
<dbReference type="NCBIfam" id="TIGR00196">
    <property type="entry name" value="yjeF_cterm"/>
    <property type="match status" value="1"/>
</dbReference>
<comment type="similarity">
    <text evidence="3 18">In the N-terminal section; belongs to the NnrE/AIBP family.</text>
</comment>
<keyword evidence="8 17" id="KW-0521">NADP</keyword>
<dbReference type="EMBL" id="CP034662">
    <property type="protein sequence ID" value="AZQ93682.1"/>
    <property type="molecule type" value="Genomic_DNA"/>
</dbReference>
<dbReference type="Gene3D" id="3.40.50.10260">
    <property type="entry name" value="YjeF N-terminal domain"/>
    <property type="match status" value="1"/>
</dbReference>
<dbReference type="GO" id="GO:0110051">
    <property type="term" value="P:metabolite repair"/>
    <property type="evidence" value="ECO:0007669"/>
    <property type="project" value="TreeGrafter"/>
</dbReference>
<evidence type="ECO:0000256" key="8">
    <source>
        <dbReference type="ARBA" id="ARBA00022857"/>
    </source>
</evidence>
<evidence type="ECO:0000256" key="3">
    <source>
        <dbReference type="ARBA" id="ARBA00006001"/>
    </source>
</evidence>
<keyword evidence="12 17" id="KW-0456">Lyase</keyword>
<dbReference type="SUPFAM" id="SSF64153">
    <property type="entry name" value="YjeF N-terminal domain-like"/>
    <property type="match status" value="1"/>
</dbReference>
<feature type="binding site" evidence="17">
    <location>
        <position position="361"/>
    </location>
    <ligand>
        <name>(6S)-NADPHX</name>
        <dbReference type="ChEBI" id="CHEBI:64076"/>
    </ligand>
</feature>
<evidence type="ECO:0000313" key="24">
    <source>
        <dbReference type="Proteomes" id="UP000280228"/>
    </source>
</evidence>
<proteinExistence type="inferred from homology"/>
<dbReference type="SUPFAM" id="SSF53613">
    <property type="entry name" value="Ribokinase-like"/>
    <property type="match status" value="1"/>
</dbReference>
<evidence type="ECO:0000313" key="22">
    <source>
        <dbReference type="EMBL" id="RUO17395.1"/>
    </source>
</evidence>
<keyword evidence="10 17" id="KW-0520">NAD</keyword>
<evidence type="ECO:0000256" key="15">
    <source>
        <dbReference type="ARBA" id="ARBA00048238"/>
    </source>
</evidence>
<keyword evidence="9 18" id="KW-0630">Potassium</keyword>
<dbReference type="Proteomes" id="UP000280228">
    <property type="component" value="Chromosome"/>
</dbReference>
<dbReference type="EMBL" id="RYER01000005">
    <property type="protein sequence ID" value="RUO17395.1"/>
    <property type="molecule type" value="Genomic_DNA"/>
</dbReference>
<dbReference type="GeneID" id="66585324"/>
<dbReference type="PIRSF" id="PIRSF017184">
    <property type="entry name" value="Nnr"/>
    <property type="match status" value="1"/>
</dbReference>
<dbReference type="AlphaFoldDB" id="A0A3A9NV79"/>
<gene>
    <name evidence="17" type="primary">nnrD</name>
    <name evidence="21" type="ORF">EJK53_1374</name>
    <name evidence="22" type="ORF">EJK54_2092</name>
</gene>
<dbReference type="PANTHER" id="PTHR12592">
    <property type="entry name" value="ATP-DEPENDENT (S)-NAD(P)H-HYDRATE DEHYDRATASE FAMILY MEMBER"/>
    <property type="match status" value="1"/>
</dbReference>
<dbReference type="Proteomes" id="UP000268436">
    <property type="component" value="Unassembled WGS sequence"/>
</dbReference>
<sequence>MYHFPTPIYTANAVKDWQNRWVGLGNRSFGLMQQAALMMSNTLKAHLKPDSSICIWCGVGNNGGDGYLLGVYLSEYYHVSIYPALPAKSDDAVWAYQDVIAADLPILQSPIEADIHIDALFGDGLTHPLDDIWCTIIEQYNAIKGTKIAIDIPSGLHPDTGIPLPCATQVDMTLCLMAYKAGLFMGYAKNYVGCIINHPLIPTDVLLEPIAIINNRLPSLPNRTRHSNHLHKGGAGSVMVIGGSALMGGAALMSAEAAIQVGAGRVTVMTHPNHHTAIISKSPNLMLGHIDKIDQTQLTEMTAICFGMGLGRDDWAKSIFKKWLAILMTHHMPIVLDADALWHLANQPPSRLPDHCIGTPHHAEAGRLLGISATQVEADRMAAIIQLQNHYGGQWILKGANSLSIDTLGNISICTLGNAGMATAGMGDVLSGMLAGLLAQDATLPFAQIIALHARSGDILSQESISVDVNKMGNTAAKLLKTNAIPSDN</sequence>
<dbReference type="InterPro" id="IPR000631">
    <property type="entry name" value="CARKD"/>
</dbReference>
<keyword evidence="6 17" id="KW-0547">Nucleotide-binding</keyword>
<dbReference type="KEGG" id="mcat:MC25239_01212"/>
<organism evidence="21 24">
    <name type="scientific">Moraxella catarrhalis</name>
    <name type="common">Branhamella catarrhalis</name>
    <dbReference type="NCBI Taxonomy" id="480"/>
    <lineage>
        <taxon>Bacteria</taxon>
        <taxon>Pseudomonadati</taxon>
        <taxon>Pseudomonadota</taxon>
        <taxon>Gammaproteobacteria</taxon>
        <taxon>Moraxellales</taxon>
        <taxon>Moraxellaceae</taxon>
        <taxon>Moraxella</taxon>
    </lineage>
</organism>
<feature type="domain" description="YjeF C-terminal" evidence="19">
    <location>
        <begin position="212"/>
        <end position="489"/>
    </location>
</feature>
<keyword evidence="21" id="KW-0418">Kinase</keyword>
<evidence type="ECO:0000256" key="2">
    <source>
        <dbReference type="ARBA" id="ARBA00000909"/>
    </source>
</evidence>
<feature type="binding site" evidence="17">
    <location>
        <begin position="398"/>
        <end position="402"/>
    </location>
    <ligand>
        <name>AMP</name>
        <dbReference type="ChEBI" id="CHEBI:456215"/>
    </ligand>
</feature>
<dbReference type="PROSITE" id="PS51385">
    <property type="entry name" value="YJEF_N"/>
    <property type="match status" value="1"/>
</dbReference>
<comment type="similarity">
    <text evidence="17">Belongs to the NnrD/CARKD family.</text>
</comment>
<evidence type="ECO:0000256" key="11">
    <source>
        <dbReference type="ARBA" id="ARBA00023235"/>
    </source>
</evidence>
<comment type="catalytic activity">
    <reaction evidence="1 18">
        <text>(6R)-NADHX = (6S)-NADHX</text>
        <dbReference type="Rhea" id="RHEA:32215"/>
        <dbReference type="ChEBI" id="CHEBI:64074"/>
        <dbReference type="ChEBI" id="CHEBI:64075"/>
        <dbReference type="EC" id="5.1.99.6"/>
    </reaction>
</comment>
<dbReference type="OMA" id="NAHKGDY"/>
<evidence type="ECO:0000256" key="9">
    <source>
        <dbReference type="ARBA" id="ARBA00022958"/>
    </source>
</evidence>
<accession>A0A3A9NV79</accession>
<feature type="binding site" evidence="17">
    <location>
        <position position="428"/>
    </location>
    <ligand>
        <name>(6S)-NADPHX</name>
        <dbReference type="ChEBI" id="CHEBI:64076"/>
    </ligand>
</feature>
<keyword evidence="13" id="KW-0511">Multifunctional enzyme</keyword>
<dbReference type="HAMAP" id="MF_01965">
    <property type="entry name" value="NADHX_dehydratase"/>
    <property type="match status" value="1"/>
</dbReference>
<dbReference type="GO" id="GO:0052856">
    <property type="term" value="F:NAD(P)HX epimerase activity"/>
    <property type="evidence" value="ECO:0007669"/>
    <property type="project" value="UniProtKB-EC"/>
</dbReference>
<dbReference type="EC" id="4.2.1.136" evidence="17"/>
<evidence type="ECO:0000256" key="5">
    <source>
        <dbReference type="ARBA" id="ARBA00022723"/>
    </source>
</evidence>
<reference evidence="23 24" key="1">
    <citation type="submission" date="2018-12" db="EMBL/GenBank/DDBJ databases">
        <title>Persistence of Moraxella catarrhalis in Chronic Obstructive Pulmonary Disease and Regulation of the Hag/MID Adhesin.</title>
        <authorList>
            <person name="Murphy T."/>
            <person name="Zhao X."/>
            <person name="Vyas G."/>
            <person name="Aluvathingal J."/>
            <person name="Nadendla S."/>
            <person name="Tallon L."/>
            <person name="Tettelin H."/>
        </authorList>
    </citation>
    <scope>NUCLEOTIDE SEQUENCE [LARGE SCALE GENOMIC DNA]</scope>
    <source>
        <strain evidence="22 23">173P27B1</strain>
        <strain evidence="21 24">46P58B1</strain>
    </source>
</reference>
<dbReference type="GO" id="GO:0005524">
    <property type="term" value="F:ATP binding"/>
    <property type="evidence" value="ECO:0007669"/>
    <property type="project" value="UniProtKB-UniRule"/>
</dbReference>